<feature type="region of interest" description="Disordered" evidence="17">
    <location>
        <begin position="683"/>
        <end position="712"/>
    </location>
</feature>
<evidence type="ECO:0000256" key="5">
    <source>
        <dbReference type="ARBA" id="ARBA00022490"/>
    </source>
</evidence>
<feature type="compositionally biased region" description="Polar residues" evidence="17">
    <location>
        <begin position="490"/>
        <end position="501"/>
    </location>
</feature>
<comment type="similarity">
    <text evidence="3">Belongs to the protein kinase superfamily. STE Ser/Thr protein kinase family. STE20 subfamily.</text>
</comment>
<feature type="compositionally biased region" description="Acidic residues" evidence="17">
    <location>
        <begin position="683"/>
        <end position="692"/>
    </location>
</feature>
<evidence type="ECO:0000256" key="17">
    <source>
        <dbReference type="SAM" id="MobiDB-lite"/>
    </source>
</evidence>
<dbReference type="InterPro" id="IPR017441">
    <property type="entry name" value="Protein_kinase_ATP_BS"/>
</dbReference>
<evidence type="ECO:0000256" key="15">
    <source>
        <dbReference type="ARBA" id="ARBA00048679"/>
    </source>
</evidence>
<dbReference type="Pfam" id="PF00069">
    <property type="entry name" value="Pkinase"/>
    <property type="match status" value="1"/>
</dbReference>
<evidence type="ECO:0000256" key="9">
    <source>
        <dbReference type="ARBA" id="ARBA00022723"/>
    </source>
</evidence>
<evidence type="ECO:0000256" key="11">
    <source>
        <dbReference type="ARBA" id="ARBA00022777"/>
    </source>
</evidence>
<evidence type="ECO:0000256" key="14">
    <source>
        <dbReference type="ARBA" id="ARBA00047899"/>
    </source>
</evidence>
<keyword evidence="7" id="KW-0597">Phosphoprotein</keyword>
<feature type="region of interest" description="Disordered" evidence="17">
    <location>
        <begin position="315"/>
        <end position="335"/>
    </location>
</feature>
<evidence type="ECO:0000256" key="6">
    <source>
        <dbReference type="ARBA" id="ARBA00022527"/>
    </source>
</evidence>
<accession>A0A8H3NP43</accession>
<dbReference type="InterPro" id="IPR050629">
    <property type="entry name" value="STE20/SPS1-PAK"/>
</dbReference>
<evidence type="ECO:0000256" key="13">
    <source>
        <dbReference type="ARBA" id="ARBA00022842"/>
    </source>
</evidence>
<proteinExistence type="inferred from homology"/>
<dbReference type="GO" id="GO:0004674">
    <property type="term" value="F:protein serine/threonine kinase activity"/>
    <property type="evidence" value="ECO:0007669"/>
    <property type="project" value="UniProtKB-KW"/>
</dbReference>
<dbReference type="SMART" id="SM00220">
    <property type="entry name" value="S_TKc"/>
    <property type="match status" value="1"/>
</dbReference>
<dbReference type="PROSITE" id="PS00107">
    <property type="entry name" value="PROTEIN_KINASE_ATP"/>
    <property type="match status" value="1"/>
</dbReference>
<feature type="binding site" evidence="16">
    <location>
        <position position="64"/>
    </location>
    <ligand>
        <name>ATP</name>
        <dbReference type="ChEBI" id="CHEBI:30616"/>
    </ligand>
</feature>
<comment type="catalytic activity">
    <reaction evidence="15">
        <text>L-seryl-[protein] + ATP = O-phospho-L-seryl-[protein] + ADP + H(+)</text>
        <dbReference type="Rhea" id="RHEA:17989"/>
        <dbReference type="Rhea" id="RHEA-COMP:9863"/>
        <dbReference type="Rhea" id="RHEA-COMP:11604"/>
        <dbReference type="ChEBI" id="CHEBI:15378"/>
        <dbReference type="ChEBI" id="CHEBI:29999"/>
        <dbReference type="ChEBI" id="CHEBI:30616"/>
        <dbReference type="ChEBI" id="CHEBI:83421"/>
        <dbReference type="ChEBI" id="CHEBI:456216"/>
        <dbReference type="EC" id="2.7.11.1"/>
    </reaction>
</comment>
<feature type="compositionally biased region" description="Basic and acidic residues" evidence="17">
    <location>
        <begin position="349"/>
        <end position="361"/>
    </location>
</feature>
<dbReference type="GO" id="GO:0046872">
    <property type="term" value="F:metal ion binding"/>
    <property type="evidence" value="ECO:0007669"/>
    <property type="project" value="UniProtKB-KW"/>
</dbReference>
<comment type="cofactor">
    <cofactor evidence="1">
        <name>Mg(2+)</name>
        <dbReference type="ChEBI" id="CHEBI:18420"/>
    </cofactor>
</comment>
<feature type="region of interest" description="Disordered" evidence="17">
    <location>
        <begin position="464"/>
        <end position="557"/>
    </location>
</feature>
<dbReference type="PROSITE" id="PS50011">
    <property type="entry name" value="PROTEIN_KINASE_DOM"/>
    <property type="match status" value="1"/>
</dbReference>
<evidence type="ECO:0000313" key="19">
    <source>
        <dbReference type="EMBL" id="GFF33580.1"/>
    </source>
</evidence>
<evidence type="ECO:0000256" key="2">
    <source>
        <dbReference type="ARBA" id="ARBA00004496"/>
    </source>
</evidence>
<dbReference type="FunFam" id="1.10.510.10:FF:000411">
    <property type="entry name" value="Probable Ste20-like kinase Don3"/>
    <property type="match status" value="1"/>
</dbReference>
<reference evidence="19 20" key="1">
    <citation type="submission" date="2020-01" db="EMBL/GenBank/DDBJ databases">
        <title>Draft genome sequence of Aspergillus udagawae IFM 46972.</title>
        <authorList>
            <person name="Takahashi H."/>
            <person name="Yaguchi T."/>
        </authorList>
    </citation>
    <scope>NUCLEOTIDE SEQUENCE [LARGE SCALE GENOMIC DNA]</scope>
    <source>
        <strain evidence="19 20">IFM 46972</strain>
    </source>
</reference>
<keyword evidence="10 16" id="KW-0547">Nucleotide-binding</keyword>
<evidence type="ECO:0000256" key="4">
    <source>
        <dbReference type="ARBA" id="ARBA00012513"/>
    </source>
</evidence>
<dbReference type="InterPro" id="IPR011009">
    <property type="entry name" value="Kinase-like_dom_sf"/>
</dbReference>
<dbReference type="EMBL" id="BLKC01000021">
    <property type="protein sequence ID" value="GFF33580.1"/>
    <property type="molecule type" value="Genomic_DNA"/>
</dbReference>
<feature type="domain" description="Protein kinase" evidence="18">
    <location>
        <begin position="35"/>
        <end position="285"/>
    </location>
</feature>
<dbReference type="Gene3D" id="1.10.510.10">
    <property type="entry name" value="Transferase(Phosphotransferase) domain 1"/>
    <property type="match status" value="1"/>
</dbReference>
<evidence type="ECO:0000313" key="20">
    <source>
        <dbReference type="Proteomes" id="UP000465221"/>
    </source>
</evidence>
<keyword evidence="5" id="KW-0963">Cytoplasm</keyword>
<comment type="subcellular location">
    <subcellularLocation>
        <location evidence="2">Cytoplasm</location>
    </subcellularLocation>
</comment>
<evidence type="ECO:0000259" key="18">
    <source>
        <dbReference type="PROSITE" id="PS50011"/>
    </source>
</evidence>
<keyword evidence="9" id="KW-0479">Metal-binding</keyword>
<evidence type="ECO:0000256" key="12">
    <source>
        <dbReference type="ARBA" id="ARBA00022840"/>
    </source>
</evidence>
<evidence type="ECO:0000256" key="1">
    <source>
        <dbReference type="ARBA" id="ARBA00001946"/>
    </source>
</evidence>
<dbReference type="CDD" id="cd06609">
    <property type="entry name" value="STKc_MST3_like"/>
    <property type="match status" value="1"/>
</dbReference>
<name>A0A8H3NP43_9EURO</name>
<keyword evidence="13" id="KW-0460">Magnesium</keyword>
<protein>
    <recommendedName>
        <fullName evidence="4">non-specific serine/threonine protein kinase</fullName>
        <ecNumber evidence="4">2.7.11.1</ecNumber>
    </recommendedName>
</protein>
<keyword evidence="11 19" id="KW-0418">Kinase</keyword>
<evidence type="ECO:0000256" key="3">
    <source>
        <dbReference type="ARBA" id="ARBA00008874"/>
    </source>
</evidence>
<evidence type="ECO:0000256" key="7">
    <source>
        <dbReference type="ARBA" id="ARBA00022553"/>
    </source>
</evidence>
<dbReference type="Proteomes" id="UP000465221">
    <property type="component" value="Unassembled WGS sequence"/>
</dbReference>
<dbReference type="InterPro" id="IPR000719">
    <property type="entry name" value="Prot_kinase_dom"/>
</dbReference>
<dbReference type="PANTHER" id="PTHR48012">
    <property type="entry name" value="STERILE20-LIKE KINASE, ISOFORM B-RELATED"/>
    <property type="match status" value="1"/>
</dbReference>
<dbReference type="SUPFAM" id="SSF56112">
    <property type="entry name" value="Protein kinase-like (PK-like)"/>
    <property type="match status" value="1"/>
</dbReference>
<keyword evidence="8" id="KW-0808">Transferase</keyword>
<dbReference type="GO" id="GO:0005737">
    <property type="term" value="C:cytoplasm"/>
    <property type="evidence" value="ECO:0007669"/>
    <property type="project" value="UniProtKB-SubCell"/>
</dbReference>
<evidence type="ECO:0000256" key="10">
    <source>
        <dbReference type="ARBA" id="ARBA00022741"/>
    </source>
</evidence>
<evidence type="ECO:0000256" key="16">
    <source>
        <dbReference type="PROSITE-ProRule" id="PRU10141"/>
    </source>
</evidence>
<keyword evidence="6" id="KW-0723">Serine/threonine-protein kinase</keyword>
<dbReference type="PANTHER" id="PTHR48012:SF10">
    <property type="entry name" value="FI20177P1"/>
    <property type="match status" value="1"/>
</dbReference>
<organism evidence="19 20">
    <name type="scientific">Aspergillus udagawae</name>
    <dbReference type="NCBI Taxonomy" id="91492"/>
    <lineage>
        <taxon>Eukaryota</taxon>
        <taxon>Fungi</taxon>
        <taxon>Dikarya</taxon>
        <taxon>Ascomycota</taxon>
        <taxon>Pezizomycotina</taxon>
        <taxon>Eurotiomycetes</taxon>
        <taxon>Eurotiomycetidae</taxon>
        <taxon>Eurotiales</taxon>
        <taxon>Aspergillaceae</taxon>
        <taxon>Aspergillus</taxon>
        <taxon>Aspergillus subgen. Fumigati</taxon>
    </lineage>
</organism>
<comment type="catalytic activity">
    <reaction evidence="14">
        <text>L-threonyl-[protein] + ATP = O-phospho-L-threonyl-[protein] + ADP + H(+)</text>
        <dbReference type="Rhea" id="RHEA:46608"/>
        <dbReference type="Rhea" id="RHEA-COMP:11060"/>
        <dbReference type="Rhea" id="RHEA-COMP:11605"/>
        <dbReference type="ChEBI" id="CHEBI:15378"/>
        <dbReference type="ChEBI" id="CHEBI:30013"/>
        <dbReference type="ChEBI" id="CHEBI:30616"/>
        <dbReference type="ChEBI" id="CHEBI:61977"/>
        <dbReference type="ChEBI" id="CHEBI:456216"/>
        <dbReference type="EC" id="2.7.11.1"/>
    </reaction>
</comment>
<gene>
    <name evidence="19" type="ORF">IFM46972_03939</name>
</gene>
<dbReference type="AlphaFoldDB" id="A0A8H3NP43"/>
<feature type="region of interest" description="Disordered" evidence="17">
    <location>
        <begin position="347"/>
        <end position="448"/>
    </location>
</feature>
<feature type="compositionally biased region" description="Low complexity" evidence="17">
    <location>
        <begin position="513"/>
        <end position="523"/>
    </location>
</feature>
<dbReference type="EC" id="2.7.11.1" evidence="4"/>
<keyword evidence="12 16" id="KW-0067">ATP-binding</keyword>
<comment type="caution">
    <text evidence="19">The sequence shown here is derived from an EMBL/GenBank/DDBJ whole genome shotgun (WGS) entry which is preliminary data.</text>
</comment>
<feature type="compositionally biased region" description="Polar residues" evidence="17">
    <location>
        <begin position="437"/>
        <end position="448"/>
    </location>
</feature>
<dbReference type="GO" id="GO:0005524">
    <property type="term" value="F:ATP binding"/>
    <property type="evidence" value="ECO:0007669"/>
    <property type="project" value="UniProtKB-UniRule"/>
</dbReference>
<sequence length="712" mass="79572">MEGMVDPETIYMRQNCIGAYQSLIYRTSLIGVAFADIYVVVGGGSFGKVYKGVDKRTGNSVAIKVIDVENAEDEVEDIIQEIAILSELDSPYVTKYHGSFLKGSHLWIVMEFCSGGSCSDLLRPGPIPEDYIMIIMRELLRGLDYLHTDKKLHRDVKAANILLTSNGQVKLADFGVSSQLSATMTKKNTFVGTPFWMAPEVIKQSGYDYKADIWSLGITAIELAQGEPPYSDIHPMKVLFLIPKNPPPTLQGPFSKPFKNFVELCLRRDPRERPSAKELLEHPFVKRARRTTYLTELIERYEGWQIRNGVQNGGVDEDYVQDLPSDDKDREHEEDLWDFGTVRPVGRTTARDPMREADINTRNHNITGWNFQDKPHEEVMKSSRPQPDSPKKRRSFIVASASPTKVPLPPSPVKHSFSEVSPPRTPTRSQRPVAGQPTESPSTSEYNRALQQSLAQDSVFLQLDLSPSSSSGPSRNGRVVPTPTAHATPYPSQDSTQISPSRTERKPTTSKAQSQPHTHLPSHSLPPPTPSHIFPHPQQQRDTPRDSGGPEMSVRRWAPKHISRHIEETEPVPTKAPEPQTVTPLLNVIVPALRTAVRRRREQVDLISRQAMAHSGENPDKLAEIKGARQYVQVKIESLVDDLVHSFTRIDNWDNESPVGMGSGVVSFLEGFLEEILVRIEVPTDDENDDEGYYPLEPAASEAGHAKKASKT</sequence>
<evidence type="ECO:0000256" key="8">
    <source>
        <dbReference type="ARBA" id="ARBA00022679"/>
    </source>
</evidence>